<feature type="compositionally biased region" description="Basic and acidic residues" evidence="1">
    <location>
        <begin position="1"/>
        <end position="21"/>
    </location>
</feature>
<dbReference type="AlphaFoldDB" id="A0A392W7F9"/>
<evidence type="ECO:0000313" key="2">
    <source>
        <dbReference type="EMBL" id="MCI96307.1"/>
    </source>
</evidence>
<keyword evidence="3" id="KW-1185">Reference proteome</keyword>
<dbReference type="EMBL" id="LXQA011411203">
    <property type="protein sequence ID" value="MCI96307.1"/>
    <property type="molecule type" value="Genomic_DNA"/>
</dbReference>
<dbReference type="Proteomes" id="UP000265520">
    <property type="component" value="Unassembled WGS sequence"/>
</dbReference>
<feature type="non-terminal residue" evidence="2">
    <location>
        <position position="1"/>
    </location>
</feature>
<evidence type="ECO:0000256" key="1">
    <source>
        <dbReference type="SAM" id="MobiDB-lite"/>
    </source>
</evidence>
<name>A0A392W7F9_9FABA</name>
<protein>
    <submittedName>
        <fullName evidence="2">Uncharacterized protein</fullName>
    </submittedName>
</protein>
<sequence>DKSIRKPFRSDKKTENEKIVKGEGGQAANGKLCSGGTGGSWILLSSVQQRMVEGDNKCSHG</sequence>
<reference evidence="2 3" key="1">
    <citation type="journal article" date="2018" name="Front. Plant Sci.">
        <title>Red Clover (Trifolium pratense) and Zigzag Clover (T. medium) - A Picture of Genomic Similarities and Differences.</title>
        <authorList>
            <person name="Dluhosova J."/>
            <person name="Istvanek J."/>
            <person name="Nedelnik J."/>
            <person name="Repkova J."/>
        </authorList>
    </citation>
    <scope>NUCLEOTIDE SEQUENCE [LARGE SCALE GENOMIC DNA]</scope>
    <source>
        <strain evidence="3">cv. 10/8</strain>
        <tissue evidence="2">Leaf</tissue>
    </source>
</reference>
<accession>A0A392W7F9</accession>
<proteinExistence type="predicted"/>
<organism evidence="2 3">
    <name type="scientific">Trifolium medium</name>
    <dbReference type="NCBI Taxonomy" id="97028"/>
    <lineage>
        <taxon>Eukaryota</taxon>
        <taxon>Viridiplantae</taxon>
        <taxon>Streptophyta</taxon>
        <taxon>Embryophyta</taxon>
        <taxon>Tracheophyta</taxon>
        <taxon>Spermatophyta</taxon>
        <taxon>Magnoliopsida</taxon>
        <taxon>eudicotyledons</taxon>
        <taxon>Gunneridae</taxon>
        <taxon>Pentapetalae</taxon>
        <taxon>rosids</taxon>
        <taxon>fabids</taxon>
        <taxon>Fabales</taxon>
        <taxon>Fabaceae</taxon>
        <taxon>Papilionoideae</taxon>
        <taxon>50 kb inversion clade</taxon>
        <taxon>NPAAA clade</taxon>
        <taxon>Hologalegina</taxon>
        <taxon>IRL clade</taxon>
        <taxon>Trifolieae</taxon>
        <taxon>Trifolium</taxon>
    </lineage>
</organism>
<evidence type="ECO:0000313" key="3">
    <source>
        <dbReference type="Proteomes" id="UP000265520"/>
    </source>
</evidence>
<comment type="caution">
    <text evidence="2">The sequence shown here is derived from an EMBL/GenBank/DDBJ whole genome shotgun (WGS) entry which is preliminary data.</text>
</comment>
<feature type="region of interest" description="Disordered" evidence="1">
    <location>
        <begin position="1"/>
        <end position="31"/>
    </location>
</feature>
<feature type="compositionally biased region" description="Gly residues" evidence="1">
    <location>
        <begin position="22"/>
        <end position="31"/>
    </location>
</feature>